<evidence type="ECO:0000256" key="1">
    <source>
        <dbReference type="ARBA" id="ARBA00023015"/>
    </source>
</evidence>
<evidence type="ECO:0000256" key="2">
    <source>
        <dbReference type="ARBA" id="ARBA00023125"/>
    </source>
</evidence>
<dbReference type="SUPFAM" id="SSF46894">
    <property type="entry name" value="C-terminal effector domain of the bipartite response regulators"/>
    <property type="match status" value="1"/>
</dbReference>
<dbReference type="PROSITE" id="PS50043">
    <property type="entry name" value="HTH_LUXR_2"/>
    <property type="match status" value="1"/>
</dbReference>
<dbReference type="SMART" id="SM00421">
    <property type="entry name" value="HTH_LUXR"/>
    <property type="match status" value="1"/>
</dbReference>
<dbReference type="Pfam" id="PF00196">
    <property type="entry name" value="GerE"/>
    <property type="match status" value="1"/>
</dbReference>
<proteinExistence type="predicted"/>
<sequence>MSIFMEKLKKDQRLLSIISFSLVSGWLLSVVFEGQILYNLMKNVNTEGMTHNTIAVLCHFMGLFISGFFIKKQVTARKAMITSTMICILGSVIFFLPFSMLWYISIGVIAFFAGAYIVSWSFYFKIYSQRGQRFKTAASVLIYSNMLMILINGVAVNISSLFGLALACILLVAGLLLTFNLEASAKEKDYCTVQLEKSHQEAFTSLRSLVILCLFILIITINSGLMYRVVLPAFSHHKLLTSYYWAIPYIAVLFLLKSSKNLINQGYVLHIALAMIGVSYIFFMWLDRSVRSYLMINTLMLAAFGVFDLFWWSILAEFFDYSDNPGKILGIGLSMNVLGISIGGMVGENLFNTGETYLNASLIALIIVCMMVVLLPILHMQLASFFKNDIFLFQSIDMEKHHQKIVVSELKQNKKFTDRETEIIELLLKGYTYKAIAKHLYISENTVKYHVKNIYQKLNINNKMGLIKIFSEEEEKLV</sequence>
<accession>A0A0D8IGT4</accession>
<dbReference type="KEGG" id="cace:CACET_c08890"/>
<evidence type="ECO:0000313" key="5">
    <source>
        <dbReference type="Proteomes" id="UP000035704"/>
    </source>
</evidence>
<dbReference type="AlphaFoldDB" id="A0A0D8IGT4"/>
<dbReference type="SUPFAM" id="SSF103473">
    <property type="entry name" value="MFS general substrate transporter"/>
    <property type="match status" value="1"/>
</dbReference>
<dbReference type="InterPro" id="IPR036259">
    <property type="entry name" value="MFS_trans_sf"/>
</dbReference>
<gene>
    <name evidence="4" type="ORF">CACET_c08890</name>
</gene>
<dbReference type="Proteomes" id="UP000035704">
    <property type="component" value="Chromosome"/>
</dbReference>
<reference evidence="4 5" key="1">
    <citation type="submission" date="2014-10" db="EMBL/GenBank/DDBJ databases">
        <title>Genome sequence of Clostridium aceticum DSM 1496.</title>
        <authorList>
            <person name="Poehlein A."/>
            <person name="Schiel-Bengelsdorf B."/>
            <person name="Gottschalk G."/>
            <person name="Duerre P."/>
            <person name="Daniel R."/>
        </authorList>
    </citation>
    <scope>NUCLEOTIDE SEQUENCE [LARGE SCALE GENOMIC DNA]</scope>
    <source>
        <strain evidence="4 5">DSM 1496</strain>
    </source>
</reference>
<organism evidence="4 5">
    <name type="scientific">Clostridium aceticum</name>
    <dbReference type="NCBI Taxonomy" id="84022"/>
    <lineage>
        <taxon>Bacteria</taxon>
        <taxon>Bacillati</taxon>
        <taxon>Bacillota</taxon>
        <taxon>Clostridia</taxon>
        <taxon>Eubacteriales</taxon>
        <taxon>Clostridiaceae</taxon>
        <taxon>Clostridium</taxon>
    </lineage>
</organism>
<dbReference type="Gene3D" id="1.10.10.10">
    <property type="entry name" value="Winged helix-like DNA-binding domain superfamily/Winged helix DNA-binding domain"/>
    <property type="match status" value="1"/>
</dbReference>
<protein>
    <submittedName>
        <fullName evidence="4">Transcriptional regulator, LuxR family</fullName>
    </submittedName>
</protein>
<dbReference type="PANTHER" id="PTHR44688">
    <property type="entry name" value="DNA-BINDING TRANSCRIPTIONAL ACTIVATOR DEVR_DOSR"/>
    <property type="match status" value="1"/>
</dbReference>
<dbReference type="GO" id="GO:0006355">
    <property type="term" value="P:regulation of DNA-templated transcription"/>
    <property type="evidence" value="ECO:0007669"/>
    <property type="project" value="InterPro"/>
</dbReference>
<dbReference type="InterPro" id="IPR036388">
    <property type="entry name" value="WH-like_DNA-bd_sf"/>
</dbReference>
<dbReference type="GO" id="GO:0003677">
    <property type="term" value="F:DNA binding"/>
    <property type="evidence" value="ECO:0007669"/>
    <property type="project" value="UniProtKB-KW"/>
</dbReference>
<dbReference type="PATRIC" id="fig|84022.5.peg.2437"/>
<dbReference type="PROSITE" id="PS00622">
    <property type="entry name" value="HTH_LUXR_1"/>
    <property type="match status" value="1"/>
</dbReference>
<dbReference type="OrthoDB" id="9789465at2"/>
<dbReference type="CDD" id="cd06170">
    <property type="entry name" value="LuxR_C_like"/>
    <property type="match status" value="1"/>
</dbReference>
<keyword evidence="3" id="KW-0804">Transcription</keyword>
<dbReference type="PRINTS" id="PR00038">
    <property type="entry name" value="HTHLUXR"/>
</dbReference>
<keyword evidence="2" id="KW-0238">DNA-binding</keyword>
<dbReference type="EMBL" id="CP009687">
    <property type="protein sequence ID" value="AKL94397.1"/>
    <property type="molecule type" value="Genomic_DNA"/>
</dbReference>
<name>A0A0D8IGT4_9CLOT</name>
<dbReference type="STRING" id="84022.CACET_c08890"/>
<dbReference type="InterPro" id="IPR016032">
    <property type="entry name" value="Sig_transdc_resp-reg_C-effctor"/>
</dbReference>
<dbReference type="PANTHER" id="PTHR44688:SF16">
    <property type="entry name" value="DNA-BINDING TRANSCRIPTIONAL ACTIVATOR DEVR_DOSR"/>
    <property type="match status" value="1"/>
</dbReference>
<keyword evidence="1" id="KW-0805">Transcription regulation</keyword>
<evidence type="ECO:0000313" key="4">
    <source>
        <dbReference type="EMBL" id="AKL94397.1"/>
    </source>
</evidence>
<dbReference type="InterPro" id="IPR000792">
    <property type="entry name" value="Tscrpt_reg_LuxR_C"/>
</dbReference>
<evidence type="ECO:0000256" key="3">
    <source>
        <dbReference type="ARBA" id="ARBA00023163"/>
    </source>
</evidence>
<keyword evidence="5" id="KW-1185">Reference proteome</keyword>
<dbReference type="Gene3D" id="1.20.1250.20">
    <property type="entry name" value="MFS general substrate transporter like domains"/>
    <property type="match status" value="1"/>
</dbReference>
<dbReference type="RefSeq" id="WP_044823459.1">
    <property type="nucleotide sequence ID" value="NZ_CP009687.1"/>
</dbReference>